<dbReference type="SMART" id="SM00960">
    <property type="entry name" value="Robl_LC7"/>
    <property type="match status" value="1"/>
</dbReference>
<dbReference type="InterPro" id="IPR053141">
    <property type="entry name" value="Mycobact_SerProt_Inhib_Rv3364c"/>
</dbReference>
<dbReference type="EMBL" id="BONE01000046">
    <property type="protein sequence ID" value="GIF75641.1"/>
    <property type="molecule type" value="Genomic_DNA"/>
</dbReference>
<keyword evidence="2" id="KW-0238">DNA-binding</keyword>
<organism evidence="6 7">
    <name type="scientific">Asanoa siamensis</name>
    <dbReference type="NCBI Taxonomy" id="926357"/>
    <lineage>
        <taxon>Bacteria</taxon>
        <taxon>Bacillati</taxon>
        <taxon>Actinomycetota</taxon>
        <taxon>Actinomycetes</taxon>
        <taxon>Micromonosporales</taxon>
        <taxon>Micromonosporaceae</taxon>
        <taxon>Asanoa</taxon>
    </lineage>
</organism>
<feature type="region of interest" description="Disordered" evidence="4">
    <location>
        <begin position="1"/>
        <end position="25"/>
    </location>
</feature>
<comment type="caution">
    <text evidence="6">The sequence shown here is derived from an EMBL/GenBank/DDBJ whole genome shotgun (WGS) entry which is preliminary data.</text>
</comment>
<dbReference type="Gene3D" id="3.30.450.30">
    <property type="entry name" value="Dynein light chain 2a, cytoplasmic"/>
    <property type="match status" value="1"/>
</dbReference>
<dbReference type="InterPro" id="IPR004942">
    <property type="entry name" value="Roadblock/LAMTOR2_dom"/>
</dbReference>
<evidence type="ECO:0000256" key="1">
    <source>
        <dbReference type="ARBA" id="ARBA00023015"/>
    </source>
</evidence>
<evidence type="ECO:0000313" key="6">
    <source>
        <dbReference type="EMBL" id="GIF75641.1"/>
    </source>
</evidence>
<evidence type="ECO:0000256" key="2">
    <source>
        <dbReference type="ARBA" id="ARBA00023125"/>
    </source>
</evidence>
<keyword evidence="7" id="KW-1185">Reference proteome</keyword>
<sequence>MSDSPTDGKRVSVSEPGKAAGHGAAETTVVGEPAVTFETFFEANYRNLLERAVALGATADEARDVAEASMADALRRWNQLEHPAGFVMATFARRVLDMLHRDQAAPRTPGVADLEYSLQTEAADSQAIPDGSMADEQTGTVPRNASVPTAATDEQFERLLDRSSLRTQGARALRARTPQDHIDRARGWQPAKSDVLTEGDMDIAAALRRVAVAVQAPRSFGSGERVTSRQRVRDSLRESILVGRLIPGSRLIEADVAARMRVSTTSVREALRDLAAEGLIRLDPARGAVVSGNAADARDLIWTRSSEAALFCWMLDTFVSHTAGVREAIVVSYDGLLMAMSATTERASAERLAAIVGGFSGLAGGTANAYGLGGLNRVVVDLADGYLLTFQLSRGPVFGVVADRSAELDRLTAATATFARSVGSTLTPRLIRELTTAMNKS</sequence>
<feature type="compositionally biased region" description="Polar residues" evidence="4">
    <location>
        <begin position="135"/>
        <end position="145"/>
    </location>
</feature>
<feature type="domain" description="HTH gntR-type" evidence="5">
    <location>
        <begin position="226"/>
        <end position="293"/>
    </location>
</feature>
<gene>
    <name evidence="6" type="ORF">Asi02nite_51590</name>
</gene>
<feature type="compositionally biased region" description="Basic and acidic residues" evidence="4">
    <location>
        <begin position="1"/>
        <end position="12"/>
    </location>
</feature>
<evidence type="ECO:0000313" key="7">
    <source>
        <dbReference type="Proteomes" id="UP000604117"/>
    </source>
</evidence>
<dbReference type="CDD" id="cd07377">
    <property type="entry name" value="WHTH_GntR"/>
    <property type="match status" value="1"/>
</dbReference>
<feature type="region of interest" description="Disordered" evidence="4">
    <location>
        <begin position="125"/>
        <end position="145"/>
    </location>
</feature>
<evidence type="ECO:0000256" key="4">
    <source>
        <dbReference type="SAM" id="MobiDB-lite"/>
    </source>
</evidence>
<dbReference type="SUPFAM" id="SSF103196">
    <property type="entry name" value="Roadblock/LC7 domain"/>
    <property type="match status" value="1"/>
</dbReference>
<name>A0ABQ4CWH5_9ACTN</name>
<dbReference type="RefSeq" id="WP_239127092.1">
    <property type="nucleotide sequence ID" value="NZ_BONE01000046.1"/>
</dbReference>
<keyword evidence="3" id="KW-0804">Transcription</keyword>
<dbReference type="InterPro" id="IPR036390">
    <property type="entry name" value="WH_DNA-bd_sf"/>
</dbReference>
<dbReference type="PROSITE" id="PS50949">
    <property type="entry name" value="HTH_GNTR"/>
    <property type="match status" value="1"/>
</dbReference>
<dbReference type="PANTHER" id="PTHR36222">
    <property type="entry name" value="SERINE PROTEASE INHIBITOR RV3364C"/>
    <property type="match status" value="1"/>
</dbReference>
<dbReference type="InterPro" id="IPR000524">
    <property type="entry name" value="Tscrpt_reg_HTH_GntR"/>
</dbReference>
<dbReference type="PANTHER" id="PTHR36222:SF1">
    <property type="entry name" value="SERINE PROTEASE INHIBITOR RV3364C"/>
    <property type="match status" value="1"/>
</dbReference>
<reference evidence="6 7" key="1">
    <citation type="submission" date="2021-01" db="EMBL/GenBank/DDBJ databases">
        <title>Whole genome shotgun sequence of Asanoa siamensis NBRC 107932.</title>
        <authorList>
            <person name="Komaki H."/>
            <person name="Tamura T."/>
        </authorList>
    </citation>
    <scope>NUCLEOTIDE SEQUENCE [LARGE SCALE GENOMIC DNA]</scope>
    <source>
        <strain evidence="6 7">NBRC 107932</strain>
    </source>
</reference>
<dbReference type="Pfam" id="PF00392">
    <property type="entry name" value="GntR"/>
    <property type="match status" value="1"/>
</dbReference>
<dbReference type="Proteomes" id="UP000604117">
    <property type="component" value="Unassembled WGS sequence"/>
</dbReference>
<dbReference type="InterPro" id="IPR036388">
    <property type="entry name" value="WH-like_DNA-bd_sf"/>
</dbReference>
<protein>
    <recommendedName>
        <fullName evidence="5">HTH gntR-type domain-containing protein</fullName>
    </recommendedName>
</protein>
<proteinExistence type="predicted"/>
<accession>A0ABQ4CWH5</accession>
<evidence type="ECO:0000256" key="3">
    <source>
        <dbReference type="ARBA" id="ARBA00023163"/>
    </source>
</evidence>
<dbReference type="SUPFAM" id="SSF46785">
    <property type="entry name" value="Winged helix' DNA-binding domain"/>
    <property type="match status" value="1"/>
</dbReference>
<dbReference type="SMART" id="SM00345">
    <property type="entry name" value="HTH_GNTR"/>
    <property type="match status" value="1"/>
</dbReference>
<dbReference type="Gene3D" id="1.10.10.10">
    <property type="entry name" value="Winged helix-like DNA-binding domain superfamily/Winged helix DNA-binding domain"/>
    <property type="match status" value="1"/>
</dbReference>
<keyword evidence="1" id="KW-0805">Transcription regulation</keyword>
<evidence type="ECO:0000259" key="5">
    <source>
        <dbReference type="PROSITE" id="PS50949"/>
    </source>
</evidence>
<dbReference type="Pfam" id="PF03259">
    <property type="entry name" value="Robl_LC7"/>
    <property type="match status" value="1"/>
</dbReference>